<name>E0SNC3_DICD3</name>
<evidence type="ECO:0000313" key="6">
    <source>
        <dbReference type="Proteomes" id="UP000006859"/>
    </source>
</evidence>
<proteinExistence type="predicted"/>
<dbReference type="HOGENOM" id="CLU_083287_18_6_6"/>
<dbReference type="PRINTS" id="PR00598">
    <property type="entry name" value="HTHMARR"/>
</dbReference>
<dbReference type="PANTHER" id="PTHR33164:SF57">
    <property type="entry name" value="MARR-FAMILY TRANSCRIPTIONAL REGULATOR"/>
    <property type="match status" value="1"/>
</dbReference>
<dbReference type="InterPro" id="IPR023187">
    <property type="entry name" value="Tscrpt_reg_MarR-type_CS"/>
</dbReference>
<keyword evidence="2" id="KW-0238">DNA-binding</keyword>
<reference evidence="5 6" key="1">
    <citation type="journal article" date="2011" name="J. Bacteriol.">
        <title>Genome sequence of the plant-pathogenic bacterium Dickeya dadantii 3937.</title>
        <authorList>
            <person name="Glasner J.D."/>
            <person name="Yang C.H."/>
            <person name="Reverchon S."/>
            <person name="Hugouvieux-Cotte-Pattat N."/>
            <person name="Condemine G."/>
            <person name="Bohin J.P."/>
            <person name="Van Gijsegem F."/>
            <person name="Yang S."/>
            <person name="Franza T."/>
            <person name="Expert D."/>
            <person name="Plunkett G. III"/>
            <person name="San Francisco M.J."/>
            <person name="Charkowski A.O."/>
            <person name="Py B."/>
            <person name="Bell K."/>
            <person name="Rauscher L."/>
            <person name="Rodriguez-Palenzuela P."/>
            <person name="Toussaint A."/>
            <person name="Holeva M.C."/>
            <person name="He S.Y."/>
            <person name="Douet V."/>
            <person name="Boccara M."/>
            <person name="Blanco C."/>
            <person name="Toth I."/>
            <person name="Anderson B.D."/>
            <person name="Biehl B.S."/>
            <person name="Mau B."/>
            <person name="Flynn S.M."/>
            <person name="Barras F."/>
            <person name="Lindeberg M."/>
            <person name="Birch P.R."/>
            <person name="Tsuyumu S."/>
            <person name="Shi X."/>
            <person name="Hibbing M."/>
            <person name="Yap M.N."/>
            <person name="Carpentier M."/>
            <person name="Dassa E."/>
            <person name="Umehara M."/>
            <person name="Kim J.F."/>
            <person name="Rusch M."/>
            <person name="Soni P."/>
            <person name="Mayhew G.F."/>
            <person name="Fouts D.E."/>
            <person name="Gill S.R."/>
            <person name="Blattner F.R."/>
            <person name="Keen N.T."/>
            <person name="Perna N.T."/>
        </authorList>
    </citation>
    <scope>NUCLEOTIDE SEQUENCE [LARGE SCALE GENOMIC DNA]</scope>
    <source>
        <strain evidence="5 6">3937</strain>
    </source>
</reference>
<evidence type="ECO:0000313" key="5">
    <source>
        <dbReference type="EMBL" id="ADN00674.1"/>
    </source>
</evidence>
<dbReference type="GO" id="GO:0006950">
    <property type="term" value="P:response to stress"/>
    <property type="evidence" value="ECO:0007669"/>
    <property type="project" value="TreeGrafter"/>
</dbReference>
<dbReference type="SUPFAM" id="SSF46785">
    <property type="entry name" value="Winged helix' DNA-binding domain"/>
    <property type="match status" value="1"/>
</dbReference>
<gene>
    <name evidence="5" type="ordered locus">Dda3937_01028</name>
</gene>
<evidence type="ECO:0000256" key="3">
    <source>
        <dbReference type="ARBA" id="ARBA00023163"/>
    </source>
</evidence>
<dbReference type="GO" id="GO:0003677">
    <property type="term" value="F:DNA binding"/>
    <property type="evidence" value="ECO:0007669"/>
    <property type="project" value="UniProtKB-KW"/>
</dbReference>
<evidence type="ECO:0000259" key="4">
    <source>
        <dbReference type="PROSITE" id="PS50995"/>
    </source>
</evidence>
<dbReference type="InterPro" id="IPR036388">
    <property type="entry name" value="WH-like_DNA-bd_sf"/>
</dbReference>
<keyword evidence="3" id="KW-0804">Transcription</keyword>
<evidence type="ECO:0000256" key="2">
    <source>
        <dbReference type="ARBA" id="ARBA00023125"/>
    </source>
</evidence>
<organism evidence="5 6">
    <name type="scientific">Dickeya dadantii (strain 3937)</name>
    <name type="common">Erwinia chrysanthemi (strain 3937)</name>
    <dbReference type="NCBI Taxonomy" id="198628"/>
    <lineage>
        <taxon>Bacteria</taxon>
        <taxon>Pseudomonadati</taxon>
        <taxon>Pseudomonadota</taxon>
        <taxon>Gammaproteobacteria</taxon>
        <taxon>Enterobacterales</taxon>
        <taxon>Pectobacteriaceae</taxon>
        <taxon>Dickeya</taxon>
    </lineage>
</organism>
<dbReference type="PROSITE" id="PS50995">
    <property type="entry name" value="HTH_MARR_2"/>
    <property type="match status" value="1"/>
</dbReference>
<dbReference type="Gene3D" id="1.10.10.10">
    <property type="entry name" value="Winged helix-like DNA-binding domain superfamily/Winged helix DNA-binding domain"/>
    <property type="match status" value="1"/>
</dbReference>
<dbReference type="EMBL" id="CP002038">
    <property type="protein sequence ID" value="ADN00674.1"/>
    <property type="molecule type" value="Genomic_DNA"/>
</dbReference>
<dbReference type="InterPro" id="IPR000835">
    <property type="entry name" value="HTH_MarR-typ"/>
</dbReference>
<accession>E0SNC3</accession>
<dbReference type="KEGG" id="ddd:Dda3937_01028"/>
<dbReference type="Proteomes" id="UP000006859">
    <property type="component" value="Chromosome"/>
</dbReference>
<dbReference type="PROSITE" id="PS01117">
    <property type="entry name" value="HTH_MARR_1"/>
    <property type="match status" value="1"/>
</dbReference>
<dbReference type="GO" id="GO:0003700">
    <property type="term" value="F:DNA-binding transcription factor activity"/>
    <property type="evidence" value="ECO:0007669"/>
    <property type="project" value="InterPro"/>
</dbReference>
<evidence type="ECO:0000256" key="1">
    <source>
        <dbReference type="ARBA" id="ARBA00023015"/>
    </source>
</evidence>
<keyword evidence="6" id="KW-1185">Reference proteome</keyword>
<dbReference type="PANTHER" id="PTHR33164">
    <property type="entry name" value="TRANSCRIPTIONAL REGULATOR, MARR FAMILY"/>
    <property type="match status" value="1"/>
</dbReference>
<feature type="domain" description="HTH marR-type" evidence="4">
    <location>
        <begin position="24"/>
        <end position="158"/>
    </location>
</feature>
<dbReference type="AlphaFoldDB" id="E0SNC3"/>
<sequence length="164" mass="18696">MVDIVNHIIRIVDKVNKLMRDTLDTQTFELLGELIHGFKQRLQESDALTQTGLAPFQARTLGLIARHPGQSQHFLAQYMGRDKAQIARLLKDLETLGLITRQPSPADRRAQVVSLTAKGEETHRRFAEARTDLLQRAFADVTPEERRQFVQVLQKMKANLTTPE</sequence>
<protein>
    <submittedName>
        <fullName evidence="5">Transcriptional regulator, MarR family</fullName>
    </submittedName>
</protein>
<dbReference type="SMART" id="SM00347">
    <property type="entry name" value="HTH_MARR"/>
    <property type="match status" value="1"/>
</dbReference>
<dbReference type="InterPro" id="IPR039422">
    <property type="entry name" value="MarR/SlyA-like"/>
</dbReference>
<dbReference type="eggNOG" id="COG1846">
    <property type="taxonomic scope" value="Bacteria"/>
</dbReference>
<keyword evidence="1" id="KW-0805">Transcription regulation</keyword>
<dbReference type="InterPro" id="IPR036390">
    <property type="entry name" value="WH_DNA-bd_sf"/>
</dbReference>
<dbReference type="Pfam" id="PF12802">
    <property type="entry name" value="MarR_2"/>
    <property type="match status" value="1"/>
</dbReference>